<evidence type="ECO:0000313" key="1">
    <source>
        <dbReference type="EMBL" id="TMS20853.1"/>
    </source>
</evidence>
<gene>
    <name evidence="1" type="ORF">E3U43_007346</name>
</gene>
<dbReference type="Proteomes" id="UP000793456">
    <property type="component" value="Chromosome IV"/>
</dbReference>
<sequence>MDDRSSLGKVSSSTESVATVTSEEFVLVQPSAAGSPQGSGGKPRLKMSLDGSDQLEKAMEEVLDDDDEVKVEKSNVGKDGEAQQPRASSPGSSNLQKHVQHHPAPQC</sequence>
<protein>
    <submittedName>
        <fullName evidence="1">Uncharacterized protein</fullName>
    </submittedName>
</protein>
<proteinExistence type="predicted"/>
<accession>A0ACD3RNS2</accession>
<evidence type="ECO:0000313" key="2">
    <source>
        <dbReference type="Proteomes" id="UP000793456"/>
    </source>
</evidence>
<comment type="caution">
    <text evidence="1">The sequence shown here is derived from an EMBL/GenBank/DDBJ whole genome shotgun (WGS) entry which is preliminary data.</text>
</comment>
<name>A0ACD3RNS2_LARCR</name>
<organism evidence="1 2">
    <name type="scientific">Larimichthys crocea</name>
    <name type="common">Large yellow croaker</name>
    <name type="synonym">Pseudosciaena crocea</name>
    <dbReference type="NCBI Taxonomy" id="215358"/>
    <lineage>
        <taxon>Eukaryota</taxon>
        <taxon>Metazoa</taxon>
        <taxon>Chordata</taxon>
        <taxon>Craniata</taxon>
        <taxon>Vertebrata</taxon>
        <taxon>Euteleostomi</taxon>
        <taxon>Actinopterygii</taxon>
        <taxon>Neopterygii</taxon>
        <taxon>Teleostei</taxon>
        <taxon>Neoteleostei</taxon>
        <taxon>Acanthomorphata</taxon>
        <taxon>Eupercaria</taxon>
        <taxon>Sciaenidae</taxon>
        <taxon>Larimichthys</taxon>
    </lineage>
</organism>
<dbReference type="EMBL" id="CM011677">
    <property type="protein sequence ID" value="TMS20853.1"/>
    <property type="molecule type" value="Genomic_DNA"/>
</dbReference>
<keyword evidence="2" id="KW-1185">Reference proteome</keyword>
<reference evidence="1" key="1">
    <citation type="submission" date="2018-11" db="EMBL/GenBank/DDBJ databases">
        <title>The sequence and de novo assembly of Larimichthys crocea genome using PacBio and Hi-C technologies.</title>
        <authorList>
            <person name="Xu P."/>
            <person name="Chen B."/>
            <person name="Zhou Z."/>
            <person name="Ke Q."/>
            <person name="Wu Y."/>
            <person name="Bai H."/>
            <person name="Pu F."/>
        </authorList>
    </citation>
    <scope>NUCLEOTIDE SEQUENCE</scope>
    <source>
        <tissue evidence="1">Muscle</tissue>
    </source>
</reference>